<reference evidence="7 8" key="2">
    <citation type="submission" date="2018-11" db="EMBL/GenBank/DDBJ databases">
        <authorList>
            <consortium name="Pathogen Informatics"/>
        </authorList>
    </citation>
    <scope>NUCLEOTIDE SEQUENCE [LARGE SCALE GENOMIC DNA]</scope>
</reference>
<dbReference type="AlphaFoldDB" id="A0A0M3JAM0"/>
<dbReference type="InterPro" id="IPR029058">
    <property type="entry name" value="AB_hydrolase_fold"/>
</dbReference>
<dbReference type="InterPro" id="IPR008758">
    <property type="entry name" value="Peptidase_S28"/>
</dbReference>
<evidence type="ECO:0000256" key="2">
    <source>
        <dbReference type="ARBA" id="ARBA00022670"/>
    </source>
</evidence>
<keyword evidence="6" id="KW-0472">Membrane</keyword>
<keyword evidence="3" id="KW-0732">Signal</keyword>
<feature type="transmembrane region" description="Helical" evidence="6">
    <location>
        <begin position="32"/>
        <end position="55"/>
    </location>
</feature>
<evidence type="ECO:0000313" key="7">
    <source>
        <dbReference type="EMBL" id="VDK23874.1"/>
    </source>
</evidence>
<dbReference type="GO" id="GO:0070008">
    <property type="term" value="F:serine-type exopeptidase activity"/>
    <property type="evidence" value="ECO:0007669"/>
    <property type="project" value="InterPro"/>
</dbReference>
<comment type="similarity">
    <text evidence="1">Belongs to the peptidase S28 family.</text>
</comment>
<protein>
    <submittedName>
        <fullName evidence="9">Peptidase_S9 domain-containing protein</fullName>
    </submittedName>
</protein>
<sequence length="87" mass="10295">MPPYDNKNVKEFYIDQPVDHFNKSDTRTWKQFYQNLGVVFVMIGGESIIPVKWVANEKVSMMKWARKFGAAAFQVEHRFFGYSRPFP</sequence>
<dbReference type="Proteomes" id="UP000267096">
    <property type="component" value="Unassembled WGS sequence"/>
</dbReference>
<name>A0A0M3JAM0_ANISI</name>
<evidence type="ECO:0000313" key="9">
    <source>
        <dbReference type="WBParaSite" id="ASIM_0000464101-mRNA-1"/>
    </source>
</evidence>
<keyword evidence="8" id="KW-1185">Reference proteome</keyword>
<accession>A0A0M3JAM0</accession>
<dbReference type="PANTHER" id="PTHR11010:SF34">
    <property type="entry name" value="SERINE PROTEASE F56F10.1-RELATED"/>
    <property type="match status" value="1"/>
</dbReference>
<keyword evidence="6" id="KW-0812">Transmembrane</keyword>
<keyword evidence="2" id="KW-0645">Protease</keyword>
<organism evidence="9">
    <name type="scientific">Anisakis simplex</name>
    <name type="common">Herring worm</name>
    <dbReference type="NCBI Taxonomy" id="6269"/>
    <lineage>
        <taxon>Eukaryota</taxon>
        <taxon>Metazoa</taxon>
        <taxon>Ecdysozoa</taxon>
        <taxon>Nematoda</taxon>
        <taxon>Chromadorea</taxon>
        <taxon>Rhabditida</taxon>
        <taxon>Spirurina</taxon>
        <taxon>Ascaridomorpha</taxon>
        <taxon>Ascaridoidea</taxon>
        <taxon>Anisakidae</taxon>
        <taxon>Anisakis</taxon>
        <taxon>Anisakis simplex complex</taxon>
    </lineage>
</organism>
<evidence type="ECO:0000256" key="6">
    <source>
        <dbReference type="SAM" id="Phobius"/>
    </source>
</evidence>
<evidence type="ECO:0000256" key="5">
    <source>
        <dbReference type="ARBA" id="ARBA00023180"/>
    </source>
</evidence>
<dbReference type="Pfam" id="PF05577">
    <property type="entry name" value="Peptidase_S28"/>
    <property type="match status" value="1"/>
</dbReference>
<evidence type="ECO:0000256" key="3">
    <source>
        <dbReference type="ARBA" id="ARBA00022729"/>
    </source>
</evidence>
<dbReference type="GO" id="GO:0008239">
    <property type="term" value="F:dipeptidyl-peptidase activity"/>
    <property type="evidence" value="ECO:0007669"/>
    <property type="project" value="TreeGrafter"/>
</dbReference>
<keyword evidence="6" id="KW-1133">Transmembrane helix</keyword>
<keyword evidence="5" id="KW-0325">Glycoprotein</keyword>
<dbReference type="PANTHER" id="PTHR11010">
    <property type="entry name" value="PROTEASE S28 PRO-X CARBOXYPEPTIDASE-RELATED"/>
    <property type="match status" value="1"/>
</dbReference>
<dbReference type="GO" id="GO:0006508">
    <property type="term" value="P:proteolysis"/>
    <property type="evidence" value="ECO:0007669"/>
    <property type="project" value="UniProtKB-KW"/>
</dbReference>
<keyword evidence="4" id="KW-0378">Hydrolase</keyword>
<reference evidence="9" key="1">
    <citation type="submission" date="2017-02" db="UniProtKB">
        <authorList>
            <consortium name="WormBaseParasite"/>
        </authorList>
    </citation>
    <scope>IDENTIFICATION</scope>
</reference>
<dbReference type="OrthoDB" id="1735038at2759"/>
<evidence type="ECO:0000256" key="4">
    <source>
        <dbReference type="ARBA" id="ARBA00022801"/>
    </source>
</evidence>
<evidence type="ECO:0000313" key="8">
    <source>
        <dbReference type="Proteomes" id="UP000267096"/>
    </source>
</evidence>
<dbReference type="EMBL" id="UYRR01007761">
    <property type="protein sequence ID" value="VDK23874.1"/>
    <property type="molecule type" value="Genomic_DNA"/>
</dbReference>
<gene>
    <name evidence="7" type="ORF">ASIM_LOCUS4455</name>
</gene>
<proteinExistence type="inferred from homology"/>
<dbReference type="Gene3D" id="3.40.50.1820">
    <property type="entry name" value="alpha/beta hydrolase"/>
    <property type="match status" value="1"/>
</dbReference>
<dbReference type="WBParaSite" id="ASIM_0000464101-mRNA-1">
    <property type="protein sequence ID" value="ASIM_0000464101-mRNA-1"/>
    <property type="gene ID" value="ASIM_0000464101"/>
</dbReference>
<evidence type="ECO:0000256" key="1">
    <source>
        <dbReference type="ARBA" id="ARBA00011079"/>
    </source>
</evidence>